<dbReference type="Proteomes" id="UP000277204">
    <property type="component" value="Unassembled WGS sequence"/>
</dbReference>
<dbReference type="AlphaFoldDB" id="A0A183MTR4"/>
<name>A0A183MTR4_9TREM</name>
<sequence>MEELAKTVDKAVREENMKQLYDTMKKLSGKCSKPERLVKDEEGKTVTEIQELRKGWVEHFGELFNMPALTNPPHIEAAYTDPVIDITSSTIEEIRMDTRQMKSGKSAGPDNIPTEAL</sequence>
<keyword evidence="2" id="KW-1185">Reference proteome</keyword>
<organism evidence="1 2">
    <name type="scientific">Schistosoma margrebowiei</name>
    <dbReference type="NCBI Taxonomy" id="48269"/>
    <lineage>
        <taxon>Eukaryota</taxon>
        <taxon>Metazoa</taxon>
        <taxon>Spiralia</taxon>
        <taxon>Lophotrochozoa</taxon>
        <taxon>Platyhelminthes</taxon>
        <taxon>Trematoda</taxon>
        <taxon>Digenea</taxon>
        <taxon>Strigeidida</taxon>
        <taxon>Schistosomatoidea</taxon>
        <taxon>Schistosomatidae</taxon>
        <taxon>Schistosoma</taxon>
    </lineage>
</organism>
<protein>
    <submittedName>
        <fullName evidence="1">Uncharacterized protein</fullName>
    </submittedName>
</protein>
<evidence type="ECO:0000313" key="2">
    <source>
        <dbReference type="Proteomes" id="UP000277204"/>
    </source>
</evidence>
<proteinExistence type="predicted"/>
<gene>
    <name evidence="1" type="ORF">SMRZ_LOCUS19439</name>
</gene>
<accession>A0A183MTR4</accession>
<dbReference type="EMBL" id="UZAI01017968">
    <property type="protein sequence ID" value="VDP31606.1"/>
    <property type="molecule type" value="Genomic_DNA"/>
</dbReference>
<evidence type="ECO:0000313" key="1">
    <source>
        <dbReference type="EMBL" id="VDP31606.1"/>
    </source>
</evidence>
<reference evidence="1 2" key="1">
    <citation type="submission" date="2018-11" db="EMBL/GenBank/DDBJ databases">
        <authorList>
            <consortium name="Pathogen Informatics"/>
        </authorList>
    </citation>
    <scope>NUCLEOTIDE SEQUENCE [LARGE SCALE GENOMIC DNA]</scope>
    <source>
        <strain evidence="1 2">Zambia</strain>
    </source>
</reference>